<organism evidence="3 4">
    <name type="scientific">Kordiimonas lacus</name>
    <dbReference type="NCBI Taxonomy" id="637679"/>
    <lineage>
        <taxon>Bacteria</taxon>
        <taxon>Pseudomonadati</taxon>
        <taxon>Pseudomonadota</taxon>
        <taxon>Alphaproteobacteria</taxon>
        <taxon>Kordiimonadales</taxon>
        <taxon>Kordiimonadaceae</taxon>
        <taxon>Kordiimonas</taxon>
    </lineage>
</organism>
<evidence type="ECO:0000313" key="4">
    <source>
        <dbReference type="Proteomes" id="UP000183685"/>
    </source>
</evidence>
<keyword evidence="4" id="KW-1185">Reference proteome</keyword>
<dbReference type="STRING" id="637679.GCA_001550055_01756"/>
<protein>
    <submittedName>
        <fullName evidence="3">Glutathione S-transferase</fullName>
    </submittedName>
</protein>
<evidence type="ECO:0000313" key="3">
    <source>
        <dbReference type="EMBL" id="SDE10156.1"/>
    </source>
</evidence>
<name>A0A1G7A8E7_9PROT</name>
<dbReference type="InterPro" id="IPR040079">
    <property type="entry name" value="Glutathione_S-Trfase"/>
</dbReference>
<feature type="domain" description="GST C-terminal" evidence="2">
    <location>
        <begin position="91"/>
        <end position="209"/>
    </location>
</feature>
<keyword evidence="3" id="KW-0808">Transferase</keyword>
<dbReference type="RefSeq" id="WP_068304660.1">
    <property type="nucleotide sequence ID" value="NZ_FNAK01000004.1"/>
</dbReference>
<dbReference type="OrthoDB" id="9810080at2"/>
<dbReference type="InterPro" id="IPR036282">
    <property type="entry name" value="Glutathione-S-Trfase_C_sf"/>
</dbReference>
<dbReference type="CDD" id="cd03056">
    <property type="entry name" value="GST_N_4"/>
    <property type="match status" value="1"/>
</dbReference>
<dbReference type="EMBL" id="FNAK01000004">
    <property type="protein sequence ID" value="SDE10156.1"/>
    <property type="molecule type" value="Genomic_DNA"/>
</dbReference>
<sequence length="209" mass="22907">MSETKRILYSFPLSGHSHRAELALSLLGLDFENRVTDLPAGEHKSDWFLKLNPEGKVPVLVDGDDVIYESTAILTYLAAKYDTDNKWIPASAHGQSLVQRYFSQASGPLAAGPARARLIQVFGAKFDEEETITNAHAYLEGLEAQLEGSGFLLGQEVTFADVALYSYVARAPEGFVSLEPYPHIRGWLARIEALEGFVDIPHTKVSAAA</sequence>
<dbReference type="InterPro" id="IPR036249">
    <property type="entry name" value="Thioredoxin-like_sf"/>
</dbReference>
<dbReference type="SUPFAM" id="SSF52833">
    <property type="entry name" value="Thioredoxin-like"/>
    <property type="match status" value="1"/>
</dbReference>
<dbReference type="AlphaFoldDB" id="A0A1G7A8E7"/>
<evidence type="ECO:0000259" key="1">
    <source>
        <dbReference type="PROSITE" id="PS50404"/>
    </source>
</evidence>
<accession>A0A1G7A8E7</accession>
<dbReference type="SFLD" id="SFLDG00358">
    <property type="entry name" value="Main_(cytGST)"/>
    <property type="match status" value="1"/>
</dbReference>
<evidence type="ECO:0000259" key="2">
    <source>
        <dbReference type="PROSITE" id="PS50405"/>
    </source>
</evidence>
<gene>
    <name evidence="3" type="ORF">SAMN04488071_2101</name>
</gene>
<dbReference type="Gene3D" id="1.20.1050.10">
    <property type="match status" value="1"/>
</dbReference>
<dbReference type="PANTHER" id="PTHR44051:SF2">
    <property type="entry name" value="HYPOTHETICAL GLUTATHIONE S-TRANSFERASE LIKE PROTEIN"/>
    <property type="match status" value="1"/>
</dbReference>
<dbReference type="PANTHER" id="PTHR44051">
    <property type="entry name" value="GLUTATHIONE S-TRANSFERASE-RELATED"/>
    <property type="match status" value="1"/>
</dbReference>
<dbReference type="Gene3D" id="3.40.30.10">
    <property type="entry name" value="Glutaredoxin"/>
    <property type="match status" value="1"/>
</dbReference>
<dbReference type="GO" id="GO:0016740">
    <property type="term" value="F:transferase activity"/>
    <property type="evidence" value="ECO:0007669"/>
    <property type="project" value="UniProtKB-KW"/>
</dbReference>
<dbReference type="PROSITE" id="PS50404">
    <property type="entry name" value="GST_NTER"/>
    <property type="match status" value="1"/>
</dbReference>
<dbReference type="SUPFAM" id="SSF47616">
    <property type="entry name" value="GST C-terminal domain-like"/>
    <property type="match status" value="1"/>
</dbReference>
<dbReference type="Pfam" id="PF00043">
    <property type="entry name" value="GST_C"/>
    <property type="match status" value="1"/>
</dbReference>
<dbReference type="PROSITE" id="PS50405">
    <property type="entry name" value="GST_CTER"/>
    <property type="match status" value="1"/>
</dbReference>
<dbReference type="Proteomes" id="UP000183685">
    <property type="component" value="Unassembled WGS sequence"/>
</dbReference>
<dbReference type="Pfam" id="PF13417">
    <property type="entry name" value="GST_N_3"/>
    <property type="match status" value="1"/>
</dbReference>
<feature type="domain" description="GST N-terminal" evidence="1">
    <location>
        <begin position="4"/>
        <end position="85"/>
    </location>
</feature>
<dbReference type="SFLD" id="SFLDS00019">
    <property type="entry name" value="Glutathione_Transferase_(cytos"/>
    <property type="match status" value="1"/>
</dbReference>
<dbReference type="InterPro" id="IPR004046">
    <property type="entry name" value="GST_C"/>
</dbReference>
<dbReference type="InterPro" id="IPR004045">
    <property type="entry name" value="Glutathione_S-Trfase_N"/>
</dbReference>
<reference evidence="3 4" key="1">
    <citation type="submission" date="2016-10" db="EMBL/GenBank/DDBJ databases">
        <authorList>
            <person name="de Groot N.N."/>
        </authorList>
    </citation>
    <scope>NUCLEOTIDE SEQUENCE [LARGE SCALE GENOMIC DNA]</scope>
    <source>
        <strain evidence="3 4">CGMCC 1.9109</strain>
    </source>
</reference>
<dbReference type="InterPro" id="IPR010987">
    <property type="entry name" value="Glutathione-S-Trfase_C-like"/>
</dbReference>
<proteinExistence type="predicted"/>